<feature type="domain" description="DUF4216" evidence="2">
    <location>
        <begin position="362"/>
        <end position="436"/>
    </location>
</feature>
<feature type="compositionally biased region" description="Acidic residues" evidence="1">
    <location>
        <begin position="509"/>
        <end position="530"/>
    </location>
</feature>
<evidence type="ECO:0000313" key="4">
    <source>
        <dbReference type="EMBL" id="GKV26804.1"/>
    </source>
</evidence>
<feature type="region of interest" description="Disordered" evidence="1">
    <location>
        <begin position="505"/>
        <end position="557"/>
    </location>
</feature>
<evidence type="ECO:0000313" key="5">
    <source>
        <dbReference type="Proteomes" id="UP001054252"/>
    </source>
</evidence>
<evidence type="ECO:0000259" key="3">
    <source>
        <dbReference type="Pfam" id="PF13960"/>
    </source>
</evidence>
<dbReference type="InterPro" id="IPR025452">
    <property type="entry name" value="DUF4218"/>
</dbReference>
<organism evidence="4 5">
    <name type="scientific">Rubroshorea leprosula</name>
    <dbReference type="NCBI Taxonomy" id="152421"/>
    <lineage>
        <taxon>Eukaryota</taxon>
        <taxon>Viridiplantae</taxon>
        <taxon>Streptophyta</taxon>
        <taxon>Embryophyta</taxon>
        <taxon>Tracheophyta</taxon>
        <taxon>Spermatophyta</taxon>
        <taxon>Magnoliopsida</taxon>
        <taxon>eudicotyledons</taxon>
        <taxon>Gunneridae</taxon>
        <taxon>Pentapetalae</taxon>
        <taxon>rosids</taxon>
        <taxon>malvids</taxon>
        <taxon>Malvales</taxon>
        <taxon>Dipterocarpaceae</taxon>
        <taxon>Rubroshorea</taxon>
    </lineage>
</organism>
<evidence type="ECO:0000259" key="2">
    <source>
        <dbReference type="Pfam" id="PF13952"/>
    </source>
</evidence>
<dbReference type="PANTHER" id="PTHR48258:SF4">
    <property type="entry name" value="DUF4216 DOMAIN-CONTAINING PROTEIN"/>
    <property type="match status" value="1"/>
</dbReference>
<reference evidence="4 5" key="1">
    <citation type="journal article" date="2021" name="Commun. Biol.">
        <title>The genome of Shorea leprosula (Dipterocarpaceae) highlights the ecological relevance of drought in aseasonal tropical rainforests.</title>
        <authorList>
            <person name="Ng K.K.S."/>
            <person name="Kobayashi M.J."/>
            <person name="Fawcett J.A."/>
            <person name="Hatakeyama M."/>
            <person name="Paape T."/>
            <person name="Ng C.H."/>
            <person name="Ang C.C."/>
            <person name="Tnah L.H."/>
            <person name="Lee C.T."/>
            <person name="Nishiyama T."/>
            <person name="Sese J."/>
            <person name="O'Brien M.J."/>
            <person name="Copetti D."/>
            <person name="Mohd Noor M.I."/>
            <person name="Ong R.C."/>
            <person name="Putra M."/>
            <person name="Sireger I.Z."/>
            <person name="Indrioko S."/>
            <person name="Kosugi Y."/>
            <person name="Izuno A."/>
            <person name="Isagi Y."/>
            <person name="Lee S.L."/>
            <person name="Shimizu K.K."/>
        </authorList>
    </citation>
    <scope>NUCLEOTIDE SEQUENCE [LARGE SCALE GENOMIC DNA]</scope>
    <source>
        <strain evidence="4">214</strain>
    </source>
</reference>
<dbReference type="EMBL" id="BPVZ01000073">
    <property type="protein sequence ID" value="GKV26804.1"/>
    <property type="molecule type" value="Genomic_DNA"/>
</dbReference>
<dbReference type="Proteomes" id="UP001054252">
    <property type="component" value="Unassembled WGS sequence"/>
</dbReference>
<comment type="caution">
    <text evidence="4">The sequence shown here is derived from an EMBL/GenBank/DDBJ whole genome shotgun (WGS) entry which is preliminary data.</text>
</comment>
<dbReference type="InterPro" id="IPR025312">
    <property type="entry name" value="DUF4216"/>
</dbReference>
<name>A0AAV5KQG3_9ROSI</name>
<feature type="compositionally biased region" description="Acidic residues" evidence="1">
    <location>
        <begin position="548"/>
        <end position="557"/>
    </location>
</feature>
<evidence type="ECO:0000256" key="1">
    <source>
        <dbReference type="SAM" id="MobiDB-lite"/>
    </source>
</evidence>
<gene>
    <name evidence="4" type="ORF">SLEP1_g36038</name>
</gene>
<dbReference type="PANTHER" id="PTHR48258">
    <property type="entry name" value="DUF4218 DOMAIN-CONTAINING PROTEIN-RELATED"/>
    <property type="match status" value="1"/>
</dbReference>
<accession>A0AAV5KQG3</accession>
<sequence>MEFVRNEVDALYHEMVVDAIGAQSEYNDRPMVEEPNSKAREFYDLLHAAEVHIESRYEPRNMSAIRQKDVPRKSLWYLPITPRLQRLYMSRKTAEHMTWHLKCREDADEVIHPAGSERLLPIAFRDFLIDEVWDPLIEMSNIFRALTAPIIQVSNMEMWEEKIVETICKLEKVFPLAFFDSMEHLVIHLPYEAKVGGPVQFRWMYPFERKMHNLKKTVLNKNCQPLGGEMHMRALSPKELKAAELYVLLNCEEVNPWIALFDYQVCSGLSEDQIQIKRQFEFIPWFKTIVHSGRYEVDSRLLPLVTSLVNNVRVYNGYWVNGFQFHTIAYGQNKKTMNNGVCVKGTTFNDESDYYGSLKEIIEFHYFDSYVHQSVILFKCEWYDINKGIVVHPTSGIVHINPRFKLQTDELFILASQAQQVFYACYPSQNPCRKGWFAACKIRARAIIDTSSLSDGGNVYYQDDDPPMPQLVQSSTVLNDHVSLASQGGEEVVISEVMQLPYVTKEECVGEDDDEEEEFDGTETSEEEEQPTVTQPPLADDQFTGDDATMEEDTEERNLEAELDAEYVVLDPELDAQLEEELSCAIPKTGRGMDKGDDAPVDPSQRKVLSLNSRGTFSHERFGRTATVIWKYLYDEPVLFWPSWPKEKKKVAWENFQV</sequence>
<feature type="domain" description="DUF4218" evidence="3">
    <location>
        <begin position="146"/>
        <end position="223"/>
    </location>
</feature>
<dbReference type="AlphaFoldDB" id="A0AAV5KQG3"/>
<keyword evidence="5" id="KW-1185">Reference proteome</keyword>
<dbReference type="Pfam" id="PF13960">
    <property type="entry name" value="DUF4218"/>
    <property type="match status" value="1"/>
</dbReference>
<dbReference type="Pfam" id="PF13952">
    <property type="entry name" value="DUF4216"/>
    <property type="match status" value="1"/>
</dbReference>
<protein>
    <submittedName>
        <fullName evidence="4">Uncharacterized protein</fullName>
    </submittedName>
</protein>
<proteinExistence type="predicted"/>